<gene>
    <name evidence="4" type="ORF">PQR62_24950</name>
</gene>
<evidence type="ECO:0000256" key="2">
    <source>
        <dbReference type="SAM" id="MobiDB-lite"/>
    </source>
</evidence>
<evidence type="ECO:0000313" key="5">
    <source>
        <dbReference type="Proteomes" id="UP001629246"/>
    </source>
</evidence>
<name>A0ABW9AI86_9BURK</name>
<evidence type="ECO:0000313" key="4">
    <source>
        <dbReference type="EMBL" id="MFL9927545.1"/>
    </source>
</evidence>
<keyword evidence="1" id="KW-0175">Coiled coil</keyword>
<feature type="coiled-coil region" evidence="1">
    <location>
        <begin position="96"/>
        <end position="165"/>
    </location>
</feature>
<sequence>MKAYFLFRHGVLSTCLLSVHVIAVAQNILICTDQNGHREYRDAGSTNGCSKQLLPQLNLAPGLPKQPTSGSAATISEGAKDSARGGPGSGPDQAHAANLRRLFNAEREKFAALQAEFNGGEPERHGDERNYAKYQERVAAMQEALTRSKARLERLSQQLDRAGNDARASTP</sequence>
<protein>
    <submittedName>
        <fullName evidence="4">DUF4124 domain-containing protein</fullName>
    </submittedName>
</protein>
<feature type="region of interest" description="Disordered" evidence="2">
    <location>
        <begin position="58"/>
        <end position="96"/>
    </location>
</feature>
<evidence type="ECO:0000256" key="1">
    <source>
        <dbReference type="SAM" id="Coils"/>
    </source>
</evidence>
<keyword evidence="3" id="KW-0732">Signal</keyword>
<keyword evidence="5" id="KW-1185">Reference proteome</keyword>
<evidence type="ECO:0000256" key="3">
    <source>
        <dbReference type="SAM" id="SignalP"/>
    </source>
</evidence>
<organism evidence="4 5">
    <name type="scientific">Herbaspirillum lusitanum</name>
    <dbReference type="NCBI Taxonomy" id="213312"/>
    <lineage>
        <taxon>Bacteria</taxon>
        <taxon>Pseudomonadati</taxon>
        <taxon>Pseudomonadota</taxon>
        <taxon>Betaproteobacteria</taxon>
        <taxon>Burkholderiales</taxon>
        <taxon>Oxalobacteraceae</taxon>
        <taxon>Herbaspirillum</taxon>
    </lineage>
</organism>
<feature type="chain" id="PRO_5047110639" evidence="3">
    <location>
        <begin position="26"/>
        <end position="171"/>
    </location>
</feature>
<dbReference type="Proteomes" id="UP001629246">
    <property type="component" value="Unassembled WGS sequence"/>
</dbReference>
<reference evidence="4 5" key="1">
    <citation type="journal article" date="2024" name="Chem. Sci.">
        <title>Discovery of megapolipeptins by genome mining of a Burkholderiales bacteria collection.</title>
        <authorList>
            <person name="Paulo B.S."/>
            <person name="Recchia M.J.J."/>
            <person name="Lee S."/>
            <person name="Fergusson C.H."/>
            <person name="Romanowski S.B."/>
            <person name="Hernandez A."/>
            <person name="Krull N."/>
            <person name="Liu D.Y."/>
            <person name="Cavanagh H."/>
            <person name="Bos A."/>
            <person name="Gray C.A."/>
            <person name="Murphy B.T."/>
            <person name="Linington R.G."/>
            <person name="Eustaquio A.S."/>
        </authorList>
    </citation>
    <scope>NUCLEOTIDE SEQUENCE [LARGE SCALE GENOMIC DNA]</scope>
    <source>
        <strain evidence="4 5">RL21-008-BIB-A</strain>
    </source>
</reference>
<dbReference type="RefSeq" id="WP_408160780.1">
    <property type="nucleotide sequence ID" value="NZ_JAQQFM010000017.1"/>
</dbReference>
<dbReference type="EMBL" id="JAQQFM010000017">
    <property type="protein sequence ID" value="MFL9927545.1"/>
    <property type="molecule type" value="Genomic_DNA"/>
</dbReference>
<accession>A0ABW9AI86</accession>
<comment type="caution">
    <text evidence="4">The sequence shown here is derived from an EMBL/GenBank/DDBJ whole genome shotgun (WGS) entry which is preliminary data.</text>
</comment>
<proteinExistence type="predicted"/>
<feature type="signal peptide" evidence="3">
    <location>
        <begin position="1"/>
        <end position="25"/>
    </location>
</feature>